<reference evidence="3" key="1">
    <citation type="submission" date="2018-08" db="EMBL/GenBank/DDBJ databases">
        <authorList>
            <person name="Kim S.-J."/>
            <person name="Jung G.-Y."/>
        </authorList>
    </citation>
    <scope>NUCLEOTIDE SEQUENCE [LARGE SCALE GENOMIC DNA]</scope>
    <source>
        <strain evidence="3">GY_H</strain>
    </source>
</reference>
<accession>A0A371B9K7</accession>
<dbReference type="EMBL" id="QRGO01000001">
    <property type="protein sequence ID" value="RDV04222.1"/>
    <property type="molecule type" value="Genomic_DNA"/>
</dbReference>
<evidence type="ECO:0000256" key="1">
    <source>
        <dbReference type="SAM" id="SignalP"/>
    </source>
</evidence>
<evidence type="ECO:0000313" key="3">
    <source>
        <dbReference type="Proteomes" id="UP000263993"/>
    </source>
</evidence>
<proteinExistence type="predicted"/>
<protein>
    <recommendedName>
        <fullName evidence="4">DUF3617 family protein</fullName>
    </recommendedName>
</protein>
<comment type="caution">
    <text evidence="2">The sequence shown here is derived from an EMBL/GenBank/DDBJ whole genome shotgun (WGS) entry which is preliminary data.</text>
</comment>
<keyword evidence="1" id="KW-0732">Signal</keyword>
<keyword evidence="3" id="KW-1185">Reference proteome</keyword>
<gene>
    <name evidence="2" type="ORF">DXH78_06260</name>
</gene>
<dbReference type="Proteomes" id="UP000263993">
    <property type="component" value="Unassembled WGS sequence"/>
</dbReference>
<feature type="chain" id="PRO_5016803976" description="DUF3617 family protein" evidence="1">
    <location>
        <begin position="22"/>
        <end position="122"/>
    </location>
</feature>
<organism evidence="2 3">
    <name type="scientific">Undibacter mobilis</name>
    <dbReference type="NCBI Taxonomy" id="2292256"/>
    <lineage>
        <taxon>Bacteria</taxon>
        <taxon>Pseudomonadati</taxon>
        <taxon>Pseudomonadota</taxon>
        <taxon>Alphaproteobacteria</taxon>
        <taxon>Hyphomicrobiales</taxon>
        <taxon>Nitrobacteraceae</taxon>
        <taxon>Undibacter</taxon>
    </lineage>
</organism>
<sequence length="122" mass="13193">MMKRVAVAAWMVAAAAGGAMGQAAPPYVGQWAVEGPDACRDGSNDDLKASFSTRQLEYYASTCRVVSSRRLSRSGNAAHRLKLTCEGEGILIVLDKTEQRPDLLMHIDAASWETLSYQRCAG</sequence>
<evidence type="ECO:0008006" key="4">
    <source>
        <dbReference type="Google" id="ProtNLM"/>
    </source>
</evidence>
<evidence type="ECO:0000313" key="2">
    <source>
        <dbReference type="EMBL" id="RDV04222.1"/>
    </source>
</evidence>
<dbReference type="AlphaFoldDB" id="A0A371B9K7"/>
<name>A0A371B9K7_9BRAD</name>
<feature type="signal peptide" evidence="1">
    <location>
        <begin position="1"/>
        <end position="21"/>
    </location>
</feature>